<protein>
    <submittedName>
        <fullName evidence="2">DNA helicase</fullName>
    </submittedName>
</protein>
<evidence type="ECO:0000313" key="1">
    <source>
        <dbReference type="Proteomes" id="UP000492821"/>
    </source>
</evidence>
<reference evidence="1" key="1">
    <citation type="journal article" date="2013" name="Genetics">
        <title>The draft genome and transcriptome of Panagrellus redivivus are shaped by the harsh demands of a free-living lifestyle.</title>
        <authorList>
            <person name="Srinivasan J."/>
            <person name="Dillman A.R."/>
            <person name="Macchietto M.G."/>
            <person name="Heikkinen L."/>
            <person name="Lakso M."/>
            <person name="Fracchia K.M."/>
            <person name="Antoshechkin I."/>
            <person name="Mortazavi A."/>
            <person name="Wong G."/>
            <person name="Sternberg P.W."/>
        </authorList>
    </citation>
    <scope>NUCLEOTIDE SEQUENCE [LARGE SCALE GENOMIC DNA]</scope>
    <source>
        <strain evidence="1">MT8872</strain>
    </source>
</reference>
<evidence type="ECO:0000313" key="2">
    <source>
        <dbReference type="WBParaSite" id="Pan_g21011.t1"/>
    </source>
</evidence>
<reference evidence="2" key="2">
    <citation type="submission" date="2020-10" db="UniProtKB">
        <authorList>
            <consortium name="WormBaseParasite"/>
        </authorList>
    </citation>
    <scope>IDENTIFICATION</scope>
</reference>
<accession>A0A7E4ZW74</accession>
<dbReference type="AlphaFoldDB" id="A0A7E4ZW74"/>
<dbReference type="Gene3D" id="3.30.420.40">
    <property type="match status" value="1"/>
</dbReference>
<keyword evidence="1" id="KW-1185">Reference proteome</keyword>
<dbReference type="InterPro" id="IPR043129">
    <property type="entry name" value="ATPase_NBD"/>
</dbReference>
<dbReference type="WBParaSite" id="Pan_g21011.t1">
    <property type="protein sequence ID" value="Pan_g21011.t1"/>
    <property type="gene ID" value="Pan_g21011"/>
</dbReference>
<dbReference type="Proteomes" id="UP000492821">
    <property type="component" value="Unassembled WGS sequence"/>
</dbReference>
<sequence length="1047" mass="117751">MSLIAVFSTEFRGYTVSRTETTFAKEYVGYEGCEAEVAHCFAEDVPPNSVCALYVDRDQRCTFDQLRRLVMGFRAAGFKNITTFASNCFHTSIALHLMKAKCEVGDMVVFSWGEKTANNDGVIVEKTVNGFKLEGISNEISSEIAENPKVRHFIVQMFPTSVKATLEAQYKKLIKKPGLEYKFLCFGYDDHMHTFAWNLFDGGNLNGYLVENFADSDYYFEVYDQKVVLGLKNVKVPYSKTFQMDISNTDTLKFFACSHQDDHVCVKQFDYNDGKRRTVEATFNIEVDHLPRVRVKTIGFETERVVKPIRPAGKPKNTTALVVTHILNRTCLTVATLSTSDTLMFDTFAEMIKYLRKNHPPSTVECVVAVYRDDDHRILLQKAGYTNIISTNAQYFGFYHILHRYKVKGGDGENIAIIFGSIYCILKQLENRYRMLYCAIGTLTAVKLEKYKVTTVIADLLELEQFDIATLGDRNVIISDYKDLTPNNYHSCLWSIVDLGDRLIEEAVIAVFKVSCNGKSELVKTDFVPIPYEKTVEITVGKGSIVRADGTLLPCDNANLDMDELVEIESFDVSKLKSKKIAVTFTVENAYTITAKCVVVPPSRCLYVESTPSGISSSVYSRDYSETCFYDLPSLETILDVFEHPEDTALVLSVDSFTDLEREKLRIRAEQRGFQCVNFVNKAVLTLNSILFGVDTSAFINGKTVLVGGMTTTDANGQKVPTTYVLEGHENKLKLMKIVQEKVGKVYSTLKSVDSFFVAVKDVSKPPKHPAHLKPIFLSFSNEYVWKSLFSKIDNTTSSIVQDIFGFNFIAEWENGQRIFDTALETVPFSREVAIHVGKVKVLKIDTSPLNSEKRELLKGFTFKTEFDRIVVLKLAVDADMKPSVTHVRSDPFPATVFEFTADNRVVVKTEVTDKMEYPAYVSFGSNIVVGETALQFHKENAGMVVYDIHRFFDADFNPEHSDPSWSFKTSPGKDNETIIHIGESKTTSTVCFGTIVSAIKRDVESREDRTLSEIAIRMPAGIVVPENVCSVIGNLLNVKLAALKLE</sequence>
<proteinExistence type="predicted"/>
<organism evidence="1 2">
    <name type="scientific">Panagrellus redivivus</name>
    <name type="common">Microworm</name>
    <dbReference type="NCBI Taxonomy" id="6233"/>
    <lineage>
        <taxon>Eukaryota</taxon>
        <taxon>Metazoa</taxon>
        <taxon>Ecdysozoa</taxon>
        <taxon>Nematoda</taxon>
        <taxon>Chromadorea</taxon>
        <taxon>Rhabditida</taxon>
        <taxon>Tylenchina</taxon>
        <taxon>Panagrolaimomorpha</taxon>
        <taxon>Panagrolaimoidea</taxon>
        <taxon>Panagrolaimidae</taxon>
        <taxon>Panagrellus</taxon>
    </lineage>
</organism>
<name>A0A7E4ZW74_PANRE</name>
<dbReference type="SUPFAM" id="SSF53067">
    <property type="entry name" value="Actin-like ATPase domain"/>
    <property type="match status" value="1"/>
</dbReference>